<dbReference type="SMART" id="SM00356">
    <property type="entry name" value="ZnF_C3H1"/>
    <property type="match status" value="2"/>
</dbReference>
<evidence type="ECO:0000256" key="5">
    <source>
        <dbReference type="PROSITE-ProRule" id="PRU00723"/>
    </source>
</evidence>
<dbReference type="GO" id="GO:0008270">
    <property type="term" value="F:zinc ion binding"/>
    <property type="evidence" value="ECO:0007669"/>
    <property type="project" value="UniProtKB-KW"/>
</dbReference>
<dbReference type="EMBL" id="DF144563">
    <property type="protein sequence ID" value="GAA57149.1"/>
    <property type="molecule type" value="Genomic_DNA"/>
</dbReference>
<dbReference type="InterPro" id="IPR000571">
    <property type="entry name" value="Znf_CCCH"/>
</dbReference>
<gene>
    <name evidence="7" type="ORF">CLF_112243</name>
</gene>
<dbReference type="Proteomes" id="UP000008909">
    <property type="component" value="Unassembled WGS sequence"/>
</dbReference>
<feature type="domain" description="C3H1-type" evidence="6">
    <location>
        <begin position="76"/>
        <end position="103"/>
    </location>
</feature>
<proteinExistence type="inferred from homology"/>
<keyword evidence="8" id="KW-1185">Reference proteome</keyword>
<evidence type="ECO:0000313" key="8">
    <source>
        <dbReference type="Proteomes" id="UP000008909"/>
    </source>
</evidence>
<reference key="2">
    <citation type="submission" date="2011-10" db="EMBL/GenBank/DDBJ databases">
        <title>The genome and transcriptome sequence of Clonorchis sinensis provide insights into the carcinogenic liver fluke.</title>
        <authorList>
            <person name="Wang X."/>
            <person name="Huang Y."/>
            <person name="Chen W."/>
            <person name="Liu H."/>
            <person name="Guo L."/>
            <person name="Chen Y."/>
            <person name="Luo F."/>
            <person name="Zhou W."/>
            <person name="Sun J."/>
            <person name="Mao Q."/>
            <person name="Liang P."/>
            <person name="Zhou C."/>
            <person name="Tian Y."/>
            <person name="Men J."/>
            <person name="Lv X."/>
            <person name="Huang L."/>
            <person name="Zhou J."/>
            <person name="Hu Y."/>
            <person name="Li R."/>
            <person name="Zhang F."/>
            <person name="Lei H."/>
            <person name="Li X."/>
            <person name="Hu X."/>
            <person name="Liang C."/>
            <person name="Xu J."/>
            <person name="Wu Z."/>
            <person name="Yu X."/>
        </authorList>
    </citation>
    <scope>NUCLEOTIDE SEQUENCE</scope>
    <source>
        <strain>Henan</strain>
    </source>
</reference>
<evidence type="ECO:0000313" key="7">
    <source>
        <dbReference type="EMBL" id="GAA57149.1"/>
    </source>
</evidence>
<feature type="domain" description="C3H1-type" evidence="6">
    <location>
        <begin position="148"/>
        <end position="185"/>
    </location>
</feature>
<dbReference type="Gene3D" id="4.10.1000.10">
    <property type="entry name" value="Zinc finger, CCCH-type"/>
    <property type="match status" value="1"/>
</dbReference>
<dbReference type="InterPro" id="IPR032378">
    <property type="entry name" value="ZC3H15/TMA46_C"/>
</dbReference>
<dbReference type="Gene3D" id="6.20.400.10">
    <property type="match status" value="1"/>
</dbReference>
<dbReference type="Pfam" id="PF00642">
    <property type="entry name" value="zf-CCCH"/>
    <property type="match status" value="1"/>
</dbReference>
<feature type="zinc finger region" description="C3H1-type" evidence="5">
    <location>
        <begin position="76"/>
        <end position="103"/>
    </location>
</feature>
<dbReference type="PANTHER" id="PTHR12681">
    <property type="entry name" value="ZINC FINGER-CONTAINING PROTEIN P48ZNF"/>
    <property type="match status" value="1"/>
</dbReference>
<dbReference type="SUPFAM" id="SSF90229">
    <property type="entry name" value="CCCH zinc finger"/>
    <property type="match status" value="1"/>
</dbReference>
<evidence type="ECO:0000256" key="2">
    <source>
        <dbReference type="ARBA" id="ARBA00022723"/>
    </source>
</evidence>
<organism evidence="7 8">
    <name type="scientific">Clonorchis sinensis</name>
    <name type="common">Chinese liver fluke</name>
    <dbReference type="NCBI Taxonomy" id="79923"/>
    <lineage>
        <taxon>Eukaryota</taxon>
        <taxon>Metazoa</taxon>
        <taxon>Spiralia</taxon>
        <taxon>Lophotrochozoa</taxon>
        <taxon>Platyhelminthes</taxon>
        <taxon>Trematoda</taxon>
        <taxon>Digenea</taxon>
        <taxon>Opisthorchiida</taxon>
        <taxon>Opisthorchiata</taxon>
        <taxon>Opisthorchiidae</taxon>
        <taxon>Clonorchis</taxon>
    </lineage>
</organism>
<evidence type="ECO:0000256" key="4">
    <source>
        <dbReference type="ARBA" id="ARBA00022833"/>
    </source>
</evidence>
<feature type="zinc finger region" description="C3H1-type" evidence="5">
    <location>
        <begin position="148"/>
        <end position="185"/>
    </location>
</feature>
<dbReference type="AlphaFoldDB" id="G7YW19"/>
<reference evidence="7" key="1">
    <citation type="journal article" date="2011" name="Genome Biol.">
        <title>The draft genome of the carcinogenic human liver fluke Clonorchis sinensis.</title>
        <authorList>
            <person name="Wang X."/>
            <person name="Chen W."/>
            <person name="Huang Y."/>
            <person name="Sun J."/>
            <person name="Men J."/>
            <person name="Liu H."/>
            <person name="Luo F."/>
            <person name="Guo L."/>
            <person name="Lv X."/>
            <person name="Deng C."/>
            <person name="Zhou C."/>
            <person name="Fan Y."/>
            <person name="Li X."/>
            <person name="Huang L."/>
            <person name="Hu Y."/>
            <person name="Liang C."/>
            <person name="Hu X."/>
            <person name="Xu J."/>
            <person name="Yu X."/>
        </authorList>
    </citation>
    <scope>NUCLEOTIDE SEQUENCE [LARGE SCALE GENOMIC DNA]</scope>
    <source>
        <strain evidence="7">Henan</strain>
    </source>
</reference>
<evidence type="ECO:0000256" key="1">
    <source>
        <dbReference type="ARBA" id="ARBA00010043"/>
    </source>
</evidence>
<evidence type="ECO:0000259" key="6">
    <source>
        <dbReference type="PROSITE" id="PS50103"/>
    </source>
</evidence>
<dbReference type="PROSITE" id="PS50103">
    <property type="entry name" value="ZF_C3H1"/>
    <property type="match status" value="2"/>
</dbReference>
<keyword evidence="4 5" id="KW-0862">Zinc</keyword>
<protein>
    <submittedName>
        <fullName evidence="7">Zinc finger CCCH domain-containing protein 15</fullName>
    </submittedName>
</protein>
<comment type="similarity">
    <text evidence="1">Belongs to the ZC3H15/TMA46 family.</text>
</comment>
<sequence length="531" mass="60835">MQDKTFGLKNKKGAKQQKFIQQVQKQVTHGNKSAKELDRLGQEKLVRKEEKMREKTELNELFKPVAELQKCAKGVNPKSVLCAFFKQGQCLKGDKCKFSHDLTVERKAEKRGIYADEDHVEESMDDWDIAKLEEVVSKKHDAANKGLPPSTIVCKYFLEAVENMKYGWFWECPNGKACHYRHALPPGFVLKREQKKMEEQKETISLDDLIERERQALGLNQTKVTFKTFMEWKKRKISGREVFEFNPNLVKEGVDEEVGEGDVVFSGVREQDENEYNGPMREIDLNTFLLIEEPDEAGEKKAQMFLDELTRFIPSFDMHFAPTRCKVILVDMQSLNTPLRIQGKALEVVELFTTIARGIGVGVSITKQLEGVFGRATGTSIEDCVRHEKLRWLNHVFAYTEPLFAEESAVFCAQFRVAEAERSSRMPVSPEDVIRCTKLDCFNARTIFIIDSMTSVFTDASLPYVARIQTIRMEQHHCNRSAATYCGVSNRAHLNHAYHIVDDDLAVDEDLFAQSDLEELENELEDLAVEP</sequence>
<dbReference type="GO" id="GO:0005829">
    <property type="term" value="C:cytosol"/>
    <property type="evidence" value="ECO:0007669"/>
    <property type="project" value="TreeGrafter"/>
</dbReference>
<name>G7YW19_CLOSI</name>
<keyword evidence="3 5" id="KW-0863">Zinc-finger</keyword>
<evidence type="ECO:0000256" key="3">
    <source>
        <dbReference type="ARBA" id="ARBA00022771"/>
    </source>
</evidence>
<dbReference type="PANTHER" id="PTHR12681:SF0">
    <property type="entry name" value="ZINC FINGER CCCH DOMAIN-CONTAINING PROTEIN 15"/>
    <property type="match status" value="1"/>
</dbReference>
<dbReference type="GO" id="GO:0003729">
    <property type="term" value="F:mRNA binding"/>
    <property type="evidence" value="ECO:0007669"/>
    <property type="project" value="TreeGrafter"/>
</dbReference>
<accession>G7YW19</accession>
<dbReference type="GO" id="GO:0002181">
    <property type="term" value="P:cytoplasmic translation"/>
    <property type="evidence" value="ECO:0007669"/>
    <property type="project" value="TreeGrafter"/>
</dbReference>
<dbReference type="Pfam" id="PF16543">
    <property type="entry name" value="DFRP_C"/>
    <property type="match status" value="1"/>
</dbReference>
<keyword evidence="2 5" id="KW-0479">Metal-binding</keyword>
<dbReference type="InterPro" id="IPR036855">
    <property type="entry name" value="Znf_CCCH_sf"/>
</dbReference>